<keyword evidence="13" id="KW-1185">Reference proteome</keyword>
<comment type="caution">
    <text evidence="12">The sequence shown here is derived from an EMBL/GenBank/DDBJ whole genome shotgun (WGS) entry which is preliminary data.</text>
</comment>
<comment type="similarity">
    <text evidence="2">Belongs to the P2X receptor family.</text>
</comment>
<gene>
    <name evidence="12" type="ORF">PhCBS80983_g03349</name>
</gene>
<evidence type="ECO:0000256" key="5">
    <source>
        <dbReference type="ARBA" id="ARBA00022989"/>
    </source>
</evidence>
<proteinExistence type="inferred from homology"/>
<comment type="subcellular location">
    <subcellularLocation>
        <location evidence="1">Endomembrane system</location>
    </subcellularLocation>
</comment>
<dbReference type="PANTHER" id="PTHR10125:SF31">
    <property type="entry name" value="P2X RECEPTOR E"/>
    <property type="match status" value="1"/>
</dbReference>
<keyword evidence="4 11" id="KW-0812">Transmembrane</keyword>
<evidence type="ECO:0000313" key="13">
    <source>
        <dbReference type="Proteomes" id="UP000318582"/>
    </source>
</evidence>
<keyword evidence="5 11" id="KW-1133">Transmembrane helix</keyword>
<dbReference type="GO" id="GO:0007165">
    <property type="term" value="P:signal transduction"/>
    <property type="evidence" value="ECO:0007669"/>
    <property type="project" value="UniProtKB-ARBA"/>
</dbReference>
<evidence type="ECO:0000256" key="2">
    <source>
        <dbReference type="ARBA" id="ARBA00009848"/>
    </source>
</evidence>
<sequence length="479" mass="53177">MGSYWSALRAKDPDQLLGYSTYKVVKVKDRYLGILYYGSVICIFGYIFYSIFSQELYLKKSPPTAGFVRASVRLRPEFSTVTPPYCVISPPLEGNNTFGGCLKWTAEQIAFPYDGELDTVFLTTRVTMGTTPPPTPPCTNYWTSPACLPPSYDELKKTTPTQTFYVANVEDLTIRVDHGVLVRFGNSFLGPGSQTLSSKQMYGSMSVGCGSGATTPPRLAWGEEYRTNRGTANHLDTFTLRDLIMASNCTEKNLDLESLAMADGARDNENLRSSGFVISAPIIYSSAKLGGETKVTYQYVPAQIPETEYKVTESIVQPDGSIMYLVRHGIRIVFTQTGEIGAFDFMSLLTSLVAATALLRVASLIVEFLMLWVMPHKHLYMKAKFENTADFSDIRDRLEAREENEKLKKKMAFMATHNGHLPEEEEPELNATGGAGPSMSQTGPSIPPIPAMPSLSMRSIQVLPMVEHTDLKYDKYDKV</sequence>
<organism evidence="12 13">
    <name type="scientific">Powellomyces hirtus</name>
    <dbReference type="NCBI Taxonomy" id="109895"/>
    <lineage>
        <taxon>Eukaryota</taxon>
        <taxon>Fungi</taxon>
        <taxon>Fungi incertae sedis</taxon>
        <taxon>Chytridiomycota</taxon>
        <taxon>Chytridiomycota incertae sedis</taxon>
        <taxon>Chytridiomycetes</taxon>
        <taxon>Spizellomycetales</taxon>
        <taxon>Powellomycetaceae</taxon>
        <taxon>Powellomyces</taxon>
    </lineage>
</organism>
<keyword evidence="8" id="KW-1071">Ligand-gated ion channel</keyword>
<dbReference type="GO" id="GO:0016020">
    <property type="term" value="C:membrane"/>
    <property type="evidence" value="ECO:0007669"/>
    <property type="project" value="TreeGrafter"/>
</dbReference>
<feature type="region of interest" description="Disordered" evidence="10">
    <location>
        <begin position="420"/>
        <end position="448"/>
    </location>
</feature>
<dbReference type="InterPro" id="IPR059116">
    <property type="entry name" value="P2X_receptor"/>
</dbReference>
<reference evidence="12 13" key="1">
    <citation type="journal article" date="2019" name="Sci. Rep.">
        <title>Comparative genomics of chytrid fungi reveal insights into the obligate biotrophic and pathogenic lifestyle of Synchytrium endobioticum.</title>
        <authorList>
            <person name="van de Vossenberg B.T.L.H."/>
            <person name="Warris S."/>
            <person name="Nguyen H.D.T."/>
            <person name="van Gent-Pelzer M.P.E."/>
            <person name="Joly D.L."/>
            <person name="van de Geest H.C."/>
            <person name="Bonants P.J.M."/>
            <person name="Smith D.S."/>
            <person name="Levesque C.A."/>
            <person name="van der Lee T.A.J."/>
        </authorList>
    </citation>
    <scope>NUCLEOTIDE SEQUENCE [LARGE SCALE GENOMIC DNA]</scope>
    <source>
        <strain evidence="12 13">CBS 809.83</strain>
    </source>
</reference>
<dbReference type="Pfam" id="PF00864">
    <property type="entry name" value="P2X_receptor"/>
    <property type="match status" value="1"/>
</dbReference>
<dbReference type="GO" id="GO:0012505">
    <property type="term" value="C:endomembrane system"/>
    <property type="evidence" value="ECO:0007669"/>
    <property type="project" value="UniProtKB-SubCell"/>
</dbReference>
<evidence type="ECO:0000256" key="4">
    <source>
        <dbReference type="ARBA" id="ARBA00022692"/>
    </source>
</evidence>
<keyword evidence="6" id="KW-0406">Ion transport</keyword>
<dbReference type="EMBL" id="QEAQ01000041">
    <property type="protein sequence ID" value="TPX58105.1"/>
    <property type="molecule type" value="Genomic_DNA"/>
</dbReference>
<feature type="transmembrane region" description="Helical" evidence="11">
    <location>
        <begin position="352"/>
        <end position="374"/>
    </location>
</feature>
<dbReference type="AlphaFoldDB" id="A0A507E486"/>
<evidence type="ECO:0000256" key="3">
    <source>
        <dbReference type="ARBA" id="ARBA00022448"/>
    </source>
</evidence>
<evidence type="ECO:0000256" key="1">
    <source>
        <dbReference type="ARBA" id="ARBA00004308"/>
    </source>
</evidence>
<name>A0A507E486_9FUNG</name>
<evidence type="ECO:0000313" key="12">
    <source>
        <dbReference type="EMBL" id="TPX58105.1"/>
    </source>
</evidence>
<keyword evidence="3" id="KW-0813">Transport</keyword>
<dbReference type="GO" id="GO:0015267">
    <property type="term" value="F:channel activity"/>
    <property type="evidence" value="ECO:0007669"/>
    <property type="project" value="UniProtKB-ARBA"/>
</dbReference>
<feature type="transmembrane region" description="Helical" evidence="11">
    <location>
        <begin position="31"/>
        <end position="52"/>
    </location>
</feature>
<keyword evidence="9" id="KW-0407">Ion channel</keyword>
<dbReference type="PANTHER" id="PTHR10125">
    <property type="entry name" value="P2X PURINOCEPTOR"/>
    <property type="match status" value="1"/>
</dbReference>
<dbReference type="GO" id="GO:0070588">
    <property type="term" value="P:calcium ion transmembrane transport"/>
    <property type="evidence" value="ECO:0007669"/>
    <property type="project" value="TreeGrafter"/>
</dbReference>
<protein>
    <submittedName>
        <fullName evidence="12">Uncharacterized protein</fullName>
    </submittedName>
</protein>
<dbReference type="Proteomes" id="UP000318582">
    <property type="component" value="Unassembled WGS sequence"/>
</dbReference>
<evidence type="ECO:0000256" key="6">
    <source>
        <dbReference type="ARBA" id="ARBA00023065"/>
    </source>
</evidence>
<evidence type="ECO:0000256" key="11">
    <source>
        <dbReference type="SAM" id="Phobius"/>
    </source>
</evidence>
<evidence type="ECO:0000256" key="7">
    <source>
        <dbReference type="ARBA" id="ARBA00023136"/>
    </source>
</evidence>
<evidence type="ECO:0000256" key="8">
    <source>
        <dbReference type="ARBA" id="ARBA00023286"/>
    </source>
</evidence>
<dbReference type="STRING" id="109895.A0A507E486"/>
<evidence type="ECO:0000256" key="10">
    <source>
        <dbReference type="SAM" id="MobiDB-lite"/>
    </source>
</evidence>
<accession>A0A507E486</accession>
<evidence type="ECO:0000256" key="9">
    <source>
        <dbReference type="ARBA" id="ARBA00023303"/>
    </source>
</evidence>
<keyword evidence="7 11" id="KW-0472">Membrane</keyword>